<name>A0A0F8YGY2_9ZZZZ</name>
<evidence type="ECO:0000313" key="2">
    <source>
        <dbReference type="EMBL" id="KKK80662.1"/>
    </source>
</evidence>
<dbReference type="PROSITE" id="PS50934">
    <property type="entry name" value="SWIRM"/>
    <property type="match status" value="1"/>
</dbReference>
<protein>
    <recommendedName>
        <fullName evidence="1">SWIRM domain-containing protein</fullName>
    </recommendedName>
</protein>
<evidence type="ECO:0000259" key="1">
    <source>
        <dbReference type="PROSITE" id="PS50934"/>
    </source>
</evidence>
<comment type="caution">
    <text evidence="2">The sequence shown here is derived from an EMBL/GenBank/DDBJ whole genome shotgun (WGS) entry which is preliminary data.</text>
</comment>
<proteinExistence type="predicted"/>
<dbReference type="AlphaFoldDB" id="A0A0F8YGY2"/>
<dbReference type="EMBL" id="LAZR01053478">
    <property type="protein sequence ID" value="KKK80662.1"/>
    <property type="molecule type" value="Genomic_DNA"/>
</dbReference>
<sequence>MSHIDPRDYHNAVKKLRHFFEDKGFIEVHTQ</sequence>
<feature type="domain" description="SWIRM" evidence="1">
    <location>
        <begin position="1"/>
        <end position="31"/>
    </location>
</feature>
<dbReference type="InterPro" id="IPR007526">
    <property type="entry name" value="SWIRM"/>
</dbReference>
<feature type="non-terminal residue" evidence="2">
    <location>
        <position position="31"/>
    </location>
</feature>
<accession>A0A0F8YGY2</accession>
<gene>
    <name evidence="2" type="ORF">LCGC14_2821270</name>
</gene>
<organism evidence="2">
    <name type="scientific">marine sediment metagenome</name>
    <dbReference type="NCBI Taxonomy" id="412755"/>
    <lineage>
        <taxon>unclassified sequences</taxon>
        <taxon>metagenomes</taxon>
        <taxon>ecological metagenomes</taxon>
    </lineage>
</organism>
<reference evidence="2" key="1">
    <citation type="journal article" date="2015" name="Nature">
        <title>Complex archaea that bridge the gap between prokaryotes and eukaryotes.</title>
        <authorList>
            <person name="Spang A."/>
            <person name="Saw J.H."/>
            <person name="Jorgensen S.L."/>
            <person name="Zaremba-Niedzwiedzka K."/>
            <person name="Martijn J."/>
            <person name="Lind A.E."/>
            <person name="van Eijk R."/>
            <person name="Schleper C."/>
            <person name="Guy L."/>
            <person name="Ettema T.J."/>
        </authorList>
    </citation>
    <scope>NUCLEOTIDE SEQUENCE</scope>
</reference>